<protein>
    <submittedName>
        <fullName evidence="1">Uncharacterized protein</fullName>
    </submittedName>
</protein>
<dbReference type="AlphaFoldDB" id="A0A1M7YI55"/>
<name>A0A1M7YI55_9BACT</name>
<accession>A0A1M7YI55</accession>
<evidence type="ECO:0000313" key="1">
    <source>
        <dbReference type="EMBL" id="SHO52310.1"/>
    </source>
</evidence>
<dbReference type="EMBL" id="FRFE01000034">
    <property type="protein sequence ID" value="SHO52310.1"/>
    <property type="molecule type" value="Genomic_DNA"/>
</dbReference>
<dbReference type="Proteomes" id="UP000184603">
    <property type="component" value="Unassembled WGS sequence"/>
</dbReference>
<gene>
    <name evidence="1" type="ORF">SAMN02745220_04510</name>
</gene>
<reference evidence="1 2" key="1">
    <citation type="submission" date="2016-12" db="EMBL/GenBank/DDBJ databases">
        <authorList>
            <person name="Song W.-J."/>
            <person name="Kurnit D.M."/>
        </authorList>
    </citation>
    <scope>NUCLEOTIDE SEQUENCE [LARGE SCALE GENOMIC DNA]</scope>
    <source>
        <strain evidence="1 2">DSM 18488</strain>
    </source>
</reference>
<organism evidence="1 2">
    <name type="scientific">Desulfopila aestuarii DSM 18488</name>
    <dbReference type="NCBI Taxonomy" id="1121416"/>
    <lineage>
        <taxon>Bacteria</taxon>
        <taxon>Pseudomonadati</taxon>
        <taxon>Thermodesulfobacteriota</taxon>
        <taxon>Desulfobulbia</taxon>
        <taxon>Desulfobulbales</taxon>
        <taxon>Desulfocapsaceae</taxon>
        <taxon>Desulfopila</taxon>
    </lineage>
</organism>
<evidence type="ECO:0000313" key="2">
    <source>
        <dbReference type="Proteomes" id="UP000184603"/>
    </source>
</evidence>
<proteinExistence type="predicted"/>
<sequence length="55" mass="6208">MSAVTNDDETSLSITQEVLRNRFALQFVSRAYDSIQVHHEQGQSGETGKVLLVWD</sequence>
<keyword evidence="2" id="KW-1185">Reference proteome</keyword>